<proteinExistence type="predicted"/>
<evidence type="ECO:0000256" key="1">
    <source>
        <dbReference type="ARBA" id="ARBA00004167"/>
    </source>
</evidence>
<dbReference type="InterPro" id="IPR007452">
    <property type="entry name" value="TamB_C"/>
</dbReference>
<feature type="domain" description="Translocation and assembly module TamB C-terminal" evidence="5">
    <location>
        <begin position="2376"/>
        <end position="2662"/>
    </location>
</feature>
<reference evidence="6 7" key="1">
    <citation type="journal article" date="2015" name="Genome Announc.">
        <title>Draft Genome Sequence of the Thermophile Thermus filiformis ATCC 43280, Producer of Carotenoid-(Di)glucoside-Branched Fatty Acid (Di)esters and Source of Hyperthermostable Enzymes of Biotechnological Interest.</title>
        <authorList>
            <person name="Mandelli F."/>
            <person name="Oliveira Ramires B."/>
            <person name="Couger M.B."/>
            <person name="Paixao D.A."/>
            <person name="Camilo C.M."/>
            <person name="Polikarpov I."/>
            <person name="Prade R."/>
            <person name="Riano-Pachon D.M."/>
            <person name="Squina F.M."/>
        </authorList>
    </citation>
    <scope>NUCLEOTIDE SEQUENCE [LARGE SCALE GENOMIC DNA]</scope>
    <source>
        <strain evidence="6 7">ATCC 43280</strain>
    </source>
</reference>
<evidence type="ECO:0000313" key="7">
    <source>
        <dbReference type="Proteomes" id="UP000030364"/>
    </source>
</evidence>
<keyword evidence="7" id="KW-1185">Reference proteome</keyword>
<sequence>MRRFWPLFLLLGVGLLLGFPPVLDYALRRALPLLGFSGTVQSVRGHLLWGLRLEGVDLASQDLALQAKRLWVSYDLLGLLKRELPLSLRLEGARLRPTWEALFPEAPGPPPPVRVVFRSLRLDGVEVELSRGKRLLLPPLRLTLSGENPYRFLARLPGGSLRGEARALDGTLSAWEVRYRGELKALSFYYPEVLGGEAEGVWRVGPSGVEGENRISRGRLRLVGFPLSGVEGPVVFQKGRLEARLKGVGLEGPVEAQAEVDPEGQRYRFQVRARPSLPALARHFGLALPLEGQGVLDLEGEGWERLRLLGSYWGTGRFLGQGLALSGRLGFDGAFWLTGEAQSRYLDRAYRLALDLRGSRYRALLLDELGSRVELKGEGVRTQAQGEVVWPRPLQGRARVYFQSQGSDWKARVESPGVALALTPGLDLSGSLEGRGSQVRGRLGPLGLEGRWDDLRLALAPTPLVLGGVQGEGRLKGGRLEARLRYDSPYTALFLRLWQEKEGFYLFAFSEEGGGRGTPVAYGTYREGAFRLELKGLPVQAGDRFLVRGQAVYREGLSGRLWVEGRYARARLDLFTFGARVQGEAKTPLGVLPFAGVYDPKGLRLLSDGLSLTYLPSEGLRLRGRLALGGLGLWADLGYRPGGFFGRARLDYPPYQSLLLLGEGGRLIAEAQGLLEGRGEVYPDFSLSGRVNWSLEGLDLPPLAFTLDRGGLRLEGVGEAGLDGRFSLRLPFRYRGEGLVLEAAGDLQGGWVRLFGRFGRVEGRGPWRGLDLVGALEVPYLGEGRVSGRLDLLALRSRVSLDFPQLSLGVEGEGGRLRFAFRGLSGRAWGSGVYDGALRYAAFFDGADLSPFGLPLVLEGRLGDDGVRLKATSPYGRAFLEGEGLSFPSGGGALRLRVESPYASGGGEVGLEGARLRLALRPPFAGEVEVEGPWRALVLRGEGGVKTPVGPLPFTLLGGLEEGRLRYQVEGPLRLSGEGASYRGVLDLPFGALGREGRLLASLEGEGVRFRVRGEGAWAGLDFRLDLAGEGPDLGALSGRLELPEGRVGLEGGRARLDLGLAPLARAFGVEAEGRLRGEVDLEGKGEVLGEGREVLGEGRAYGEGFRLAYRDRVLEVYLPGRGLGLGLSEEAVWGLGRLEGRVNLRPFEGRLSYGALSLALSGEVLRPEGVVSFPGGRLSFGADLSRGEAWGRLSYGAPWAEGEMDLVWRQGVYEGTGWLRSLAYLRQEGPVRLTGEGVRARLSWEAPLRVELSYAKEVFLALSGEGRVEGVEVRADLAYAPSMGYRGGVWARGYGLSLEGRGLADGSLGWEVSGEGLQGRGRLVGLDLALELEYARALGKARLEARAQGGGSLLGLLEQKPGAFRLEGEGALVGEAPKREAFTFLYDGQIHFSAPGLGLFLEGDRLKADLDQDLAPFGLPVRLRLKGEGPWREAVLQAELRLPLPSGDGPEGTLKGEVRPGEGRAFLAGEVLGERLEALYQGGLLLRFLGPRLSGEAVYREGLSGRLQVDLPLPEGGLRGVVDLEGLSALLQGYGAWSGRVEARGSLGPSLDLGADLAWGAYRLQGAWRYAKEVEGTGRLQTPYGQVRLEGRGAGLDLLGEGLPLLGRVELFPFSLSYRYAGELPSSLGRLEAQGSYPGVWLQGTYQGYGKTLRLKGEEGFRLALEGEGVEGEVGLGGVALRLEGFTLGPLALTGRLEGPWSRVDLALKAGAWGRESRLEGVWDGGLALRLSGDLEGEVAYRGRWSGEVRFKEGRLALQGTGLPELIGEVLGAPLRLAYPEAEVAGLGVDLVARRAQGRATLFGVEAEGRGEEVWLAYPALAARGVLRLSDLSLRVWTDRGEGELVYAGGRLQGVHALTYGPLSLRLEGAEDHVEISGRVEPTPWWPEEVQIEGRAGLDLGYALRFQTGKEVGEVSGQGTAFRLRLSGPYGEGEVAWPEGSGALRLDLPLPPLESRLRLELRGLDLEGVLEGGVGRVEVSGRLLPLRLEARLEEARLEDFLARYAPYLRGLASGRLAFAEGRLDLDLKGQAQVGKVRLPFTLLGGGSPGALQGEGRLGESRFQLAYRDGVLEGSGRTQAFPLHALLAAVAGPLEGEAYWTGAFRFRLPKDPWRAQAVLVGEYLRFAGGGDELSGRAAFRFQEGRFSVDELALSGKGTWRGGGYWSREGADLWLSLKDTVFTPVLQVVPALRPYAPEGSGSVEFRLGRENGAESLSVALDEFRFKLGPVEGYLPRGRLLLNGGARAEGEVSLLKPFPGKGTLGLEGNLESFTLSAQGRLSVPGLKEDEPFRVAFRYPSYGLEVRYADALVQGTAYPLRLAAYGTLPVRYPRYYLLDGLVKVQSAFLYEEKGVYHLTGDLEVLKARLGLPEGEKEVALPAGSGGPTGGQVPLVFEGLRVRAERGVVIQEALAQAELFGEAYLQGTYQDPYLTGEVRALWGNFRLWDQVFVLDPQESYVRFTPQGGILPELHLVAKSAVRGYTVRLEADGRFVREGERVRLRLDPRFTSDPPLDTLEIYALLTLGTTDVTRLPETVPQAVLGAAFQNFLLGQLERELSRALGLDRFQVETPLFQGGSLEETRFTVGKYLTPELFLGYQVDLRGEQALAAEYRRDGLTLTFSTTLAEKPRTLLGLGYSLTPSLDLLFNLESDEATRFSVGLSYRF</sequence>
<evidence type="ECO:0000256" key="4">
    <source>
        <dbReference type="ARBA" id="ARBA00023136"/>
    </source>
</evidence>
<dbReference type="GO" id="GO:0005886">
    <property type="term" value="C:plasma membrane"/>
    <property type="evidence" value="ECO:0007669"/>
    <property type="project" value="InterPro"/>
</dbReference>
<dbReference type="RefSeq" id="WP_045246451.1">
    <property type="nucleotide sequence ID" value="NZ_JPSL02000040.1"/>
</dbReference>
<organism evidence="6 7">
    <name type="scientific">Thermus filiformis</name>
    <dbReference type="NCBI Taxonomy" id="276"/>
    <lineage>
        <taxon>Bacteria</taxon>
        <taxon>Thermotogati</taxon>
        <taxon>Deinococcota</taxon>
        <taxon>Deinococci</taxon>
        <taxon>Thermales</taxon>
        <taxon>Thermaceae</taxon>
        <taxon>Thermus</taxon>
    </lineage>
</organism>
<accession>A0A0A2WQN2</accession>
<evidence type="ECO:0000313" key="6">
    <source>
        <dbReference type="EMBL" id="KGQ22103.2"/>
    </source>
</evidence>
<keyword evidence="2" id="KW-0812">Transmembrane</keyword>
<dbReference type="STRING" id="276.THFILI_10425"/>
<keyword evidence="4" id="KW-0472">Membrane</keyword>
<comment type="caution">
    <text evidence="6">The sequence shown here is derived from an EMBL/GenBank/DDBJ whole genome shotgun (WGS) entry which is preliminary data.</text>
</comment>
<name>A0A0A2WQN2_THEFI</name>
<gene>
    <name evidence="6" type="ORF">THFILI_10425</name>
</gene>
<comment type="subcellular location">
    <subcellularLocation>
        <location evidence="1">Membrane</location>
        <topology evidence="1">Single-pass membrane protein</topology>
    </subcellularLocation>
</comment>
<evidence type="ECO:0000256" key="2">
    <source>
        <dbReference type="ARBA" id="ARBA00022692"/>
    </source>
</evidence>
<evidence type="ECO:0000259" key="5">
    <source>
        <dbReference type="Pfam" id="PF04357"/>
    </source>
</evidence>
<dbReference type="EMBL" id="JPSL02000040">
    <property type="protein sequence ID" value="KGQ22103.2"/>
    <property type="molecule type" value="Genomic_DNA"/>
</dbReference>
<dbReference type="Proteomes" id="UP000030364">
    <property type="component" value="Unassembled WGS sequence"/>
</dbReference>
<protein>
    <recommendedName>
        <fullName evidence="5">Translocation and assembly module TamB C-terminal domain-containing protein</fullName>
    </recommendedName>
</protein>
<keyword evidence="3" id="KW-1133">Transmembrane helix</keyword>
<evidence type="ECO:0000256" key="3">
    <source>
        <dbReference type="ARBA" id="ARBA00022989"/>
    </source>
</evidence>
<dbReference type="GO" id="GO:0009306">
    <property type="term" value="P:protein secretion"/>
    <property type="evidence" value="ECO:0007669"/>
    <property type="project" value="InterPro"/>
</dbReference>
<dbReference type="Pfam" id="PF04357">
    <property type="entry name" value="TamB"/>
    <property type="match status" value="1"/>
</dbReference>